<name>A0AAV6NA73_9ROSI</name>
<dbReference type="EMBL" id="JAGKQH010000007">
    <property type="protein sequence ID" value="KAG6594370.1"/>
    <property type="molecule type" value="Genomic_DNA"/>
</dbReference>
<feature type="compositionally biased region" description="Polar residues" evidence="2">
    <location>
        <begin position="694"/>
        <end position="705"/>
    </location>
</feature>
<dbReference type="GO" id="GO:0008270">
    <property type="term" value="F:zinc ion binding"/>
    <property type="evidence" value="ECO:0007669"/>
    <property type="project" value="UniProtKB-KW"/>
</dbReference>
<evidence type="ECO:0000313" key="5">
    <source>
        <dbReference type="Proteomes" id="UP000685013"/>
    </source>
</evidence>
<reference evidence="4 5" key="1">
    <citation type="journal article" date="2021" name="Hortic Res">
        <title>The domestication of Cucurbita argyrosperma as revealed by the genome of its wild relative.</title>
        <authorList>
            <person name="Barrera-Redondo J."/>
            <person name="Sanchez-de la Vega G."/>
            <person name="Aguirre-Liguori J.A."/>
            <person name="Castellanos-Morales G."/>
            <person name="Gutierrez-Guerrero Y.T."/>
            <person name="Aguirre-Dugua X."/>
            <person name="Aguirre-Planter E."/>
            <person name="Tenaillon M.I."/>
            <person name="Lira-Saade R."/>
            <person name="Eguiarte L.E."/>
        </authorList>
    </citation>
    <scope>NUCLEOTIDE SEQUENCE [LARGE SCALE GENOMIC DNA]</scope>
    <source>
        <strain evidence="4">JBR-2021</strain>
    </source>
</reference>
<accession>A0AAV6NA73</accession>
<evidence type="ECO:0000259" key="3">
    <source>
        <dbReference type="PROSITE" id="PS50089"/>
    </source>
</evidence>
<dbReference type="InterPro" id="IPR001841">
    <property type="entry name" value="Znf_RING"/>
</dbReference>
<feature type="compositionally biased region" description="Basic and acidic residues" evidence="2">
    <location>
        <begin position="471"/>
        <end position="485"/>
    </location>
</feature>
<evidence type="ECO:0000256" key="2">
    <source>
        <dbReference type="SAM" id="MobiDB-lite"/>
    </source>
</evidence>
<dbReference type="PROSITE" id="PS50089">
    <property type="entry name" value="ZF_RING_2"/>
    <property type="match status" value="1"/>
</dbReference>
<feature type="compositionally biased region" description="Polar residues" evidence="2">
    <location>
        <begin position="648"/>
        <end position="668"/>
    </location>
</feature>
<dbReference type="CDD" id="cd16647">
    <property type="entry name" value="mRING-HC-C3HC5_NEU1"/>
    <property type="match status" value="1"/>
</dbReference>
<evidence type="ECO:0000313" key="4">
    <source>
        <dbReference type="EMBL" id="KAG6594370.1"/>
    </source>
</evidence>
<feature type="compositionally biased region" description="Low complexity" evidence="2">
    <location>
        <begin position="183"/>
        <end position="199"/>
    </location>
</feature>
<keyword evidence="1" id="KW-0479">Metal-binding</keyword>
<keyword evidence="1" id="KW-0863">Zinc-finger</keyword>
<evidence type="ECO:0000256" key="1">
    <source>
        <dbReference type="PROSITE-ProRule" id="PRU00175"/>
    </source>
</evidence>
<dbReference type="AlphaFoldDB" id="A0AAV6NA73"/>
<proteinExistence type="predicted"/>
<protein>
    <submittedName>
        <fullName evidence="4">Protein neuralized</fullName>
    </submittedName>
</protein>
<feature type="region of interest" description="Disordered" evidence="2">
    <location>
        <begin position="161"/>
        <end position="205"/>
    </location>
</feature>
<feature type="region of interest" description="Disordered" evidence="2">
    <location>
        <begin position="80"/>
        <end position="107"/>
    </location>
</feature>
<keyword evidence="5" id="KW-1185">Reference proteome</keyword>
<keyword evidence="1" id="KW-0862">Zinc</keyword>
<gene>
    <name evidence="4" type="primary">neur</name>
    <name evidence="4" type="ORF">SDJN03_10923</name>
</gene>
<feature type="domain" description="RING-type" evidence="3">
    <location>
        <begin position="775"/>
        <end position="813"/>
    </location>
</feature>
<organism evidence="4 5">
    <name type="scientific">Cucurbita argyrosperma subsp. sororia</name>
    <dbReference type="NCBI Taxonomy" id="37648"/>
    <lineage>
        <taxon>Eukaryota</taxon>
        <taxon>Viridiplantae</taxon>
        <taxon>Streptophyta</taxon>
        <taxon>Embryophyta</taxon>
        <taxon>Tracheophyta</taxon>
        <taxon>Spermatophyta</taxon>
        <taxon>Magnoliopsida</taxon>
        <taxon>eudicotyledons</taxon>
        <taxon>Gunneridae</taxon>
        <taxon>Pentapetalae</taxon>
        <taxon>rosids</taxon>
        <taxon>fabids</taxon>
        <taxon>Cucurbitales</taxon>
        <taxon>Cucurbitaceae</taxon>
        <taxon>Cucurbiteae</taxon>
        <taxon>Cucurbita</taxon>
    </lineage>
</organism>
<dbReference type="Pfam" id="PF13920">
    <property type="entry name" value="zf-C3HC4_3"/>
    <property type="match status" value="1"/>
</dbReference>
<feature type="region of interest" description="Disordered" evidence="2">
    <location>
        <begin position="426"/>
        <end position="519"/>
    </location>
</feature>
<dbReference type="Proteomes" id="UP000685013">
    <property type="component" value="Chromosome 7"/>
</dbReference>
<feature type="compositionally biased region" description="Polar residues" evidence="2">
    <location>
        <begin position="442"/>
        <end position="462"/>
    </location>
</feature>
<feature type="region of interest" description="Disordered" evidence="2">
    <location>
        <begin position="615"/>
        <end position="705"/>
    </location>
</feature>
<feature type="compositionally biased region" description="Polar residues" evidence="2">
    <location>
        <begin position="491"/>
        <end position="511"/>
    </location>
</feature>
<feature type="region of interest" description="Disordered" evidence="2">
    <location>
        <begin position="361"/>
        <end position="386"/>
    </location>
</feature>
<feature type="compositionally biased region" description="Low complexity" evidence="2">
    <location>
        <begin position="680"/>
        <end position="693"/>
    </location>
</feature>
<feature type="compositionally biased region" description="Basic and acidic residues" evidence="2">
    <location>
        <begin position="363"/>
        <end position="384"/>
    </location>
</feature>
<dbReference type="PANTHER" id="PTHR47820:SF3">
    <property type="entry name" value="OS07G0499800 PROTEIN"/>
    <property type="match status" value="1"/>
</dbReference>
<dbReference type="PANTHER" id="PTHR47820">
    <property type="entry name" value="BNAC05G24000D PROTEIN"/>
    <property type="match status" value="1"/>
</dbReference>
<feature type="non-terminal residue" evidence="4">
    <location>
        <position position="1"/>
    </location>
</feature>
<comment type="caution">
    <text evidence="4">The sequence shown here is derived from an EMBL/GenBank/DDBJ whole genome shotgun (WGS) entry which is preliminary data.</text>
</comment>
<sequence>MASSQVEFSSSSSPFRCVHRRDRNRRDANVAATHAARFRSNLKSLVMDRLNDCISITPNQNHNPAPSRCAAKQLQRALSTIASQHTSAKAPQTPTPPAPPETDEGTSKLGASSLVQIWEKRLNVSSNVSLNANTNANSKQAMELENTTDTEQACSVGAAGDFEDESFDAGPVSEDGFADWHSSRTTSSSPPSSRQSHSSDAGESEKVRVVDIIRRLTLTAAKPTHPSCVDDNDHSNESSSRSALILRERVERKCLSRILRSPRIRGRQAFADLLLQIQRDRQKELDTLVERRAVSKFPQRGRIQSLLRLKILKRGMALEDEQQHPNLAIMPRENRRSSTIMHLREKFSGVGARSSLAEMLNDNDDHKTQSDRDTHAVDTRDNHNDNQQVVANAIDSSIDTVRVNPIHAVDTNDNDNDNQQIVANAITDSSIDTVRDNPTHAVDTNDNDNQQVVANAIDSNIDTVRDNPIPGDDKEKIEEQGREQELDPPTSEATWQDTPDLNLDSPDSISGSEDREETYERTRYDWFTDISRPRSYWEGRRQTWYQEMLDSNSANDEIRQLIKRKTVSNCLSSGFRERMDKLMVSRLERRTRQHEEYDEVNEEDNVAEEELWCFSEGRTQPKSSDNEEEDERSLVSGQYPEGGDYLDQSVSPLQLASPSMVSSLSYQDNEMGEDSNRGASSSSPQRFPPQFSSNNQRSSRVSTTHHPSIEMEVICDLRGHMEQLYREMSELRKSIKCCMDMQLMLQQSIKHEAAAGIAGGGRKPSKERSSRKRKCCICYNMQIDSLLYRCGHMCCCMKCAKELQWRGGKCPVCGAPIEDVVRASFTAHS</sequence>